<organism evidence="1 2">
    <name type="scientific">Rhizobium leucaenae</name>
    <dbReference type="NCBI Taxonomy" id="29450"/>
    <lineage>
        <taxon>Bacteria</taxon>
        <taxon>Pseudomonadati</taxon>
        <taxon>Pseudomonadota</taxon>
        <taxon>Alphaproteobacteria</taxon>
        <taxon>Hyphomicrobiales</taxon>
        <taxon>Rhizobiaceae</taxon>
        <taxon>Rhizobium/Agrobacterium group</taxon>
        <taxon>Rhizobium</taxon>
    </lineage>
</organism>
<reference evidence="1 2" key="1">
    <citation type="submission" date="2020-08" db="EMBL/GenBank/DDBJ databases">
        <title>Genomic Encyclopedia of Type Strains, Phase IV (KMG-V): Genome sequencing to study the core and pangenomes of soil and plant-associated prokaryotes.</title>
        <authorList>
            <person name="Whitman W."/>
        </authorList>
    </citation>
    <scope>NUCLEOTIDE SEQUENCE [LARGE SCALE GENOMIC DNA]</scope>
    <source>
        <strain evidence="1 2">SEMIA 492</strain>
    </source>
</reference>
<evidence type="ECO:0000313" key="1">
    <source>
        <dbReference type="EMBL" id="MBB4567352.1"/>
    </source>
</evidence>
<evidence type="ECO:0000313" key="2">
    <source>
        <dbReference type="Proteomes" id="UP000543836"/>
    </source>
</evidence>
<comment type="caution">
    <text evidence="1">The sequence shown here is derived from an EMBL/GenBank/DDBJ whole genome shotgun (WGS) entry which is preliminary data.</text>
</comment>
<gene>
    <name evidence="1" type="ORF">GGE60_001455</name>
</gene>
<protein>
    <submittedName>
        <fullName evidence="1">Uncharacterized protein</fullName>
    </submittedName>
</protein>
<proteinExistence type="predicted"/>
<sequence>MIVLGLTASLTAGMTLAAFVFLSLIEEARSTIAPRVL</sequence>
<dbReference type="Proteomes" id="UP000543836">
    <property type="component" value="Unassembled WGS sequence"/>
</dbReference>
<keyword evidence="2" id="KW-1185">Reference proteome</keyword>
<name>A0A7W6ZRG0_9HYPH</name>
<accession>A0A7W6ZRG0</accession>
<dbReference type="EMBL" id="JACIIG010000003">
    <property type="protein sequence ID" value="MBB4567352.1"/>
    <property type="molecule type" value="Genomic_DNA"/>
</dbReference>
<dbReference type="AlphaFoldDB" id="A0A7W6ZRG0"/>